<dbReference type="SUPFAM" id="SSF51735">
    <property type="entry name" value="NAD(P)-binding Rossmann-fold domains"/>
    <property type="match status" value="3"/>
</dbReference>
<dbReference type="InterPro" id="IPR011032">
    <property type="entry name" value="GroES-like_sf"/>
</dbReference>
<dbReference type="Pfam" id="PF02801">
    <property type="entry name" value="Ketoacyl-synt_C"/>
    <property type="match status" value="1"/>
</dbReference>
<dbReference type="Gene3D" id="3.10.129.110">
    <property type="entry name" value="Polyketide synthase dehydratase"/>
    <property type="match status" value="1"/>
</dbReference>
<dbReference type="InterPro" id="IPR036291">
    <property type="entry name" value="NAD(P)-bd_dom_sf"/>
</dbReference>
<dbReference type="Gene3D" id="3.40.366.10">
    <property type="entry name" value="Malonyl-Coenzyme A Acyl Carrier Protein, domain 2"/>
    <property type="match status" value="1"/>
</dbReference>
<dbReference type="SMART" id="SM00829">
    <property type="entry name" value="PKS_ER"/>
    <property type="match status" value="1"/>
</dbReference>
<dbReference type="SUPFAM" id="SSF52151">
    <property type="entry name" value="FabD/lysophospholipase-like"/>
    <property type="match status" value="1"/>
</dbReference>
<dbReference type="Gene3D" id="3.40.50.720">
    <property type="entry name" value="NAD(P)-binding Rossmann-like Domain"/>
    <property type="match status" value="3"/>
</dbReference>
<dbReference type="GO" id="GO:0071770">
    <property type="term" value="P:DIM/DIP cell wall layer assembly"/>
    <property type="evidence" value="ECO:0007669"/>
    <property type="project" value="TreeGrafter"/>
</dbReference>
<proteinExistence type="predicted"/>
<dbReference type="GO" id="GO:0006633">
    <property type="term" value="P:fatty acid biosynthetic process"/>
    <property type="evidence" value="ECO:0007669"/>
    <property type="project" value="InterPro"/>
</dbReference>
<dbReference type="SUPFAM" id="SSF55048">
    <property type="entry name" value="Probable ACP-binding domain of malonyl-CoA ACP transacylase"/>
    <property type="match status" value="1"/>
</dbReference>
<evidence type="ECO:0000256" key="4">
    <source>
        <dbReference type="ARBA" id="ARBA00022857"/>
    </source>
</evidence>
<organism evidence="11 12">
    <name type="scientific">Reticulibacter mediterranei</name>
    <dbReference type="NCBI Taxonomy" id="2778369"/>
    <lineage>
        <taxon>Bacteria</taxon>
        <taxon>Bacillati</taxon>
        <taxon>Chloroflexota</taxon>
        <taxon>Ktedonobacteria</taxon>
        <taxon>Ktedonobacterales</taxon>
        <taxon>Reticulibacteraceae</taxon>
        <taxon>Reticulibacter</taxon>
    </lineage>
</organism>
<evidence type="ECO:0000259" key="8">
    <source>
        <dbReference type="PROSITE" id="PS50075"/>
    </source>
</evidence>
<dbReference type="PANTHER" id="PTHR43775">
    <property type="entry name" value="FATTY ACID SYNTHASE"/>
    <property type="match status" value="1"/>
</dbReference>
<dbReference type="InterPro" id="IPR020807">
    <property type="entry name" value="PKS_DH"/>
</dbReference>
<dbReference type="InterPro" id="IPR049900">
    <property type="entry name" value="PKS_mFAS_DH"/>
</dbReference>
<dbReference type="InterPro" id="IPR016039">
    <property type="entry name" value="Thiolase-like"/>
</dbReference>
<dbReference type="GO" id="GO:0016491">
    <property type="term" value="F:oxidoreductase activity"/>
    <property type="evidence" value="ECO:0007669"/>
    <property type="project" value="InterPro"/>
</dbReference>
<protein>
    <submittedName>
        <fullName evidence="11">Polyketide synthase</fullName>
    </submittedName>
</protein>
<dbReference type="InterPro" id="IPR036736">
    <property type="entry name" value="ACP-like_sf"/>
</dbReference>
<keyword evidence="12" id="KW-1185">Reference proteome</keyword>
<dbReference type="SUPFAM" id="SSF47336">
    <property type="entry name" value="ACP-like"/>
    <property type="match status" value="1"/>
</dbReference>
<dbReference type="InterPro" id="IPR050091">
    <property type="entry name" value="PKS_NRPS_Biosynth_Enz"/>
</dbReference>
<dbReference type="SMART" id="SM00825">
    <property type="entry name" value="PKS_KS"/>
    <property type="match status" value="1"/>
</dbReference>
<dbReference type="GO" id="GO:0004315">
    <property type="term" value="F:3-oxoacyl-[acyl-carrier-protein] synthase activity"/>
    <property type="evidence" value="ECO:0007669"/>
    <property type="project" value="InterPro"/>
</dbReference>
<dbReference type="InterPro" id="IPR009081">
    <property type="entry name" value="PP-bd_ACP"/>
</dbReference>
<dbReference type="InterPro" id="IPR049552">
    <property type="entry name" value="PKS_DH_N"/>
</dbReference>
<dbReference type="FunFam" id="3.40.366.10:FF:000002">
    <property type="entry name" value="Probable polyketide synthase 2"/>
    <property type="match status" value="1"/>
</dbReference>
<keyword evidence="4" id="KW-0521">NADP</keyword>
<dbReference type="SMART" id="SM00822">
    <property type="entry name" value="PKS_KR"/>
    <property type="match status" value="1"/>
</dbReference>
<evidence type="ECO:0000313" key="11">
    <source>
        <dbReference type="EMBL" id="GHO99343.1"/>
    </source>
</evidence>
<feature type="region of interest" description="N-terminal hotdog fold" evidence="7">
    <location>
        <begin position="895"/>
        <end position="1011"/>
    </location>
</feature>
<dbReference type="SMART" id="SM00827">
    <property type="entry name" value="PKS_AT"/>
    <property type="match status" value="1"/>
</dbReference>
<dbReference type="Proteomes" id="UP000597444">
    <property type="component" value="Unassembled WGS sequence"/>
</dbReference>
<dbReference type="GO" id="GO:0005737">
    <property type="term" value="C:cytoplasm"/>
    <property type="evidence" value="ECO:0007669"/>
    <property type="project" value="TreeGrafter"/>
</dbReference>
<dbReference type="InterPro" id="IPR049551">
    <property type="entry name" value="PKS_DH_C"/>
</dbReference>
<dbReference type="InterPro" id="IPR057326">
    <property type="entry name" value="KR_dom"/>
</dbReference>
<dbReference type="Pfam" id="PF22621">
    <property type="entry name" value="CurL-like_PKS_C"/>
    <property type="match status" value="1"/>
</dbReference>
<dbReference type="Gene3D" id="3.30.70.3290">
    <property type="match status" value="1"/>
</dbReference>
<feature type="region of interest" description="C-terminal hotdog fold" evidence="7">
    <location>
        <begin position="1025"/>
        <end position="1174"/>
    </location>
</feature>
<dbReference type="GO" id="GO:0005886">
    <property type="term" value="C:plasma membrane"/>
    <property type="evidence" value="ECO:0007669"/>
    <property type="project" value="TreeGrafter"/>
</dbReference>
<keyword evidence="5" id="KW-0511">Multifunctional enzyme</keyword>
<dbReference type="FunFam" id="3.40.47.10:FF:000019">
    <property type="entry name" value="Polyketide synthase type I"/>
    <property type="match status" value="1"/>
</dbReference>
<feature type="domain" description="PKS/mFAS DH" evidence="10">
    <location>
        <begin position="895"/>
        <end position="1174"/>
    </location>
</feature>
<comment type="caution">
    <text evidence="11">The sequence shown here is derived from an EMBL/GenBank/DDBJ whole genome shotgun (WGS) entry which is preliminary data.</text>
</comment>
<dbReference type="InterPro" id="IPR014043">
    <property type="entry name" value="Acyl_transferase_dom"/>
</dbReference>
<evidence type="ECO:0000256" key="1">
    <source>
        <dbReference type="ARBA" id="ARBA00022450"/>
    </source>
</evidence>
<dbReference type="InterPro" id="IPR042104">
    <property type="entry name" value="PKS_dehydratase_sf"/>
</dbReference>
<dbReference type="SMART" id="SM00826">
    <property type="entry name" value="PKS_DH"/>
    <property type="match status" value="1"/>
</dbReference>
<feature type="domain" description="Ketosynthase family 3 (KS3)" evidence="9">
    <location>
        <begin position="7"/>
        <end position="431"/>
    </location>
</feature>
<dbReference type="Gene3D" id="3.90.180.10">
    <property type="entry name" value="Medium-chain alcohol dehydrogenases, catalytic domain"/>
    <property type="match status" value="1"/>
</dbReference>
<evidence type="ECO:0000256" key="2">
    <source>
        <dbReference type="ARBA" id="ARBA00022553"/>
    </source>
</evidence>
<dbReference type="Pfam" id="PF00550">
    <property type="entry name" value="PP-binding"/>
    <property type="match status" value="1"/>
</dbReference>
<dbReference type="SMART" id="SM00823">
    <property type="entry name" value="PKS_PP"/>
    <property type="match status" value="1"/>
</dbReference>
<dbReference type="Pfam" id="PF08659">
    <property type="entry name" value="KR"/>
    <property type="match status" value="1"/>
</dbReference>
<dbReference type="InterPro" id="IPR001227">
    <property type="entry name" value="Ac_transferase_dom_sf"/>
</dbReference>
<dbReference type="Pfam" id="PF00698">
    <property type="entry name" value="Acyl_transf_1"/>
    <property type="match status" value="1"/>
</dbReference>
<evidence type="ECO:0000256" key="5">
    <source>
        <dbReference type="ARBA" id="ARBA00023268"/>
    </source>
</evidence>
<keyword evidence="3" id="KW-0808">Transferase</keyword>
<dbReference type="CDD" id="cd00833">
    <property type="entry name" value="PKS"/>
    <property type="match status" value="1"/>
</dbReference>
<dbReference type="GO" id="GO:0031177">
    <property type="term" value="F:phosphopantetheine binding"/>
    <property type="evidence" value="ECO:0007669"/>
    <property type="project" value="InterPro"/>
</dbReference>
<reference evidence="11" key="1">
    <citation type="submission" date="2020-10" db="EMBL/GenBank/DDBJ databases">
        <title>Taxonomic study of unclassified bacteria belonging to the class Ktedonobacteria.</title>
        <authorList>
            <person name="Yabe S."/>
            <person name="Wang C.M."/>
            <person name="Zheng Y."/>
            <person name="Sakai Y."/>
            <person name="Cavaletti L."/>
            <person name="Monciardini P."/>
            <person name="Donadio S."/>
        </authorList>
    </citation>
    <scope>NUCLEOTIDE SEQUENCE</scope>
    <source>
        <strain evidence="11">ID150040</strain>
    </source>
</reference>
<dbReference type="InterPro" id="IPR020843">
    <property type="entry name" value="ER"/>
</dbReference>
<dbReference type="Gene3D" id="1.10.1200.10">
    <property type="entry name" value="ACP-like"/>
    <property type="match status" value="1"/>
</dbReference>
<dbReference type="InterPro" id="IPR013154">
    <property type="entry name" value="ADH-like_N"/>
</dbReference>
<dbReference type="InterPro" id="IPR014031">
    <property type="entry name" value="Ketoacyl_synth_C"/>
</dbReference>
<dbReference type="SUPFAM" id="SSF50129">
    <property type="entry name" value="GroES-like"/>
    <property type="match status" value="1"/>
</dbReference>
<evidence type="ECO:0000256" key="6">
    <source>
        <dbReference type="ARBA" id="ARBA00023315"/>
    </source>
</evidence>
<name>A0A8J3IVJ7_9CHLR</name>
<dbReference type="Pfam" id="PF00109">
    <property type="entry name" value="ketoacyl-synt"/>
    <property type="match status" value="1"/>
</dbReference>
<dbReference type="InterPro" id="IPR016035">
    <property type="entry name" value="Acyl_Trfase/lysoPLipase"/>
</dbReference>
<feature type="active site" description="Proton donor; for dehydratase activity" evidence="7">
    <location>
        <position position="1086"/>
    </location>
</feature>
<dbReference type="CDD" id="cd05195">
    <property type="entry name" value="enoyl_red"/>
    <property type="match status" value="1"/>
</dbReference>
<accession>A0A8J3IVJ7</accession>
<sequence>MIDNCTQEPIAIVGMGCRFPGGVNNPHDFWQLLLSRRDAVADIPAERWDLRQYYHPDPDQPGKTYQHHGAFLQHIDQFDAAFFGLSATEASRMDPQQRLLLEVSYEACEDAGIPQERMRGSSTGVFIGITAPEYNHGQSDYMQINAYNNAGIAPSITANRLSYYFDWHGPNLGVDTACSSALVALHLACQSLLQGECVQALAGAVHLLIDPITSIGFSKAQMLSPSGRCHTFDAEADGYVRSEGAGVVLLKRLSQAQADGDSIYAVIRSTAVNQDGHTSSLHYPSQEAQETLLREIYRKANVDLARVSYIEAHGTGTIVGDQVECQALGAVFAESHSPEHPLRIGSVKTNIGHLEVASGIASLIKTVLIVQHQQIPANLHFQRPNPHIPFQALHLQVQTENETLVNEGEPVIAGVSGFGFGGTNAHTVIQAYAPAVVAMTSSDQPAYMLPLSARTPQALYDLAQTYHAFLAEEQAPPFRDICFTASCHRSHHQERLALVAASSAEAREQLTAYLLLPGDARPSAQQHEKPGNNAIAFVFSGNGSQWWGMGRALLQHHALYRSVIERCDQHWQALAGWSLLEELLRDEQTSRIAQTEIAQPLLFALQIALVELWKDWGITPRAVIGHSVGEIAAAYVAGILSFEDALDVVYHRSRLQERTKGNGTMVAVGISPQQAEELIAPFAPEVALAAINAPQSVTLAGDETLLHQFIEPLAQQDTFCRFLKLRYAFHSAQMDPLRDELLHALRHLNPREGRIDFFSTVTGEKLSGTACDASYWWHNVRQPVQFAAGIERIVEAGITTFLEIGPHPVLSLYAQECLGERDGGVFASLRRGDNDLRRLLSSLGDLYTHGYDVQWERIIPQGNQVQLPNYPWQREHYWYDEVLMIGRRPRGCAVHPLLGFALPTALPIWEQQLDTPDLAYLFDHQVEGTALFPATGYTELALAAAGQFFGTRNVTIEQMQIEAPLFIRQYQPPRLQTSIQNGDVIIQALTDAQEGWTRCASAHIVPQPTSPTYTLSMSGLRERCPQTVTTADFYDACQRRGFQYGPAFQLVQQVWIGEQEALGLVRLPEITDELSKAYALHPALLDGCLQTIIGLSLRETGGMMAQNTYVPVGFEQLRFYEEPITSSSVYCYVRLTNCDLRQMGADYCICDEAGTLLAEIRGMRLLASLQSAHTAREEADGLLYEERWYPEHLQMQPESIHMASEATHPQTWLLLADDGGVAKQLGERLHDQKLIWLKCGTAYQRVDATHFIARSQHAADIQTVLMTLRQEGSTPTQIAYLWGLDQLDTETLHACVNHSCLSLLRLVQTLAAGEWKARLWIMTSGVQYGVPIEGQPREAQDNACQIALAPLYGLARVIVNEHPELSPTIIDLSSPVSQAYPAEELDACADELLVQADVSEVCLRGNRRFLNRITRAPLTQHLLSESLSDQPDLTFRLTLDAPGLLSNLSWRTMPKRQPGPGEVAIAVEATGLNFKDVALALGLINPGTHAEASGEIALGLECAGRIAALGSGVTDFQVGEEVIALGGSCYSPWVVVDARWVARKPAQFSMQEAAGLLCVFLTAYYGLHELAHIRPGERVLLHGAAGGVGLAAIQIVQQAGGEVFATAGSPEKSAYLRTLGVQHVFDSRSLSFADEIMQITQGEGVDIVLNSVAGEAAAQSLKILRSFGRFLEIGKRDFEENTLLGLRPFERCLAYFSIDLLRMLHEAPDLTARLMHELMEHFALGHYTSLPYQLYQPDQIVDAFRFMQQSRHIGKIVIQMQGQAVPVIHYPQFPEMRLREDASYLITGGLGGFGLATADFLVQRGARHLILASRRGQTDPEDAPIIESFRQAGVHVQTERLDVTNEQEVEELLSRIEHSMPPLRGIIHSAMVLSDQPVVDMDEQSWERALTPKMLGAWYLHHHSLHLPLDFFVLYSSSSVIIGNSVQGNYVAGNAFLEALTRYRRAHGLPALAISWTSLAQVGCVARMHVTANYLQHMGFHYVEPQEALALLEKVLQEQRPQATVARINWDTLTSYAPNPAFSMRWSHLCSQSQEPGTHVQGEQHDARTSLRMMSEEERQSAILTTLQQLLKQIIGGAVSFDPHCSLKELGIDSLMAMEFRNSLRRNLDIDIPPIQLLKMRNLADLVEWINRHIVETQQVEQHIKQSELALMPA</sequence>
<dbReference type="PROSITE" id="PS52004">
    <property type="entry name" value="KS3_2"/>
    <property type="match status" value="1"/>
</dbReference>
<dbReference type="EMBL" id="BNJK01000002">
    <property type="protein sequence ID" value="GHO99343.1"/>
    <property type="molecule type" value="Genomic_DNA"/>
</dbReference>
<dbReference type="InterPro" id="IPR020806">
    <property type="entry name" value="PKS_PP-bd"/>
</dbReference>
<keyword evidence="6" id="KW-0012">Acyltransferase</keyword>
<gene>
    <name evidence="11" type="ORF">KSF_093910</name>
</gene>
<feature type="active site" description="Proton acceptor; for dehydratase activity" evidence="7">
    <location>
        <position position="924"/>
    </location>
</feature>
<evidence type="ECO:0000313" key="12">
    <source>
        <dbReference type="Proteomes" id="UP000597444"/>
    </source>
</evidence>
<dbReference type="RefSeq" id="WP_220209988.1">
    <property type="nucleotide sequence ID" value="NZ_BNJK01000002.1"/>
</dbReference>
<keyword evidence="2" id="KW-0597">Phosphoprotein</keyword>
<dbReference type="InterPro" id="IPR016036">
    <property type="entry name" value="Malonyl_transacylase_ACP-bd"/>
</dbReference>
<dbReference type="InterPro" id="IPR020841">
    <property type="entry name" value="PKS_Beta-ketoAc_synthase_dom"/>
</dbReference>
<dbReference type="SUPFAM" id="SSF53901">
    <property type="entry name" value="Thiolase-like"/>
    <property type="match status" value="1"/>
</dbReference>
<evidence type="ECO:0000256" key="3">
    <source>
        <dbReference type="ARBA" id="ARBA00022679"/>
    </source>
</evidence>
<dbReference type="Gene3D" id="3.40.47.10">
    <property type="match status" value="1"/>
</dbReference>
<dbReference type="PROSITE" id="PS52019">
    <property type="entry name" value="PKS_MFAS_DH"/>
    <property type="match status" value="1"/>
</dbReference>
<dbReference type="InterPro" id="IPR013968">
    <property type="entry name" value="PKS_KR"/>
</dbReference>
<dbReference type="Pfam" id="PF21394">
    <property type="entry name" value="Beta-ketacyl_N"/>
    <property type="match status" value="1"/>
</dbReference>
<dbReference type="Pfam" id="PF08240">
    <property type="entry name" value="ADH_N"/>
    <property type="match status" value="1"/>
</dbReference>
<dbReference type="PANTHER" id="PTHR43775:SF37">
    <property type="entry name" value="SI:DKEY-61P9.11"/>
    <property type="match status" value="1"/>
</dbReference>
<dbReference type="FunFam" id="3.40.50.720:FF:000209">
    <property type="entry name" value="Polyketide synthase Pks12"/>
    <property type="match status" value="1"/>
</dbReference>
<evidence type="ECO:0000259" key="10">
    <source>
        <dbReference type="PROSITE" id="PS52019"/>
    </source>
</evidence>
<keyword evidence="1" id="KW-0596">Phosphopantetheine</keyword>
<dbReference type="InterPro" id="IPR049490">
    <property type="entry name" value="C883_1060-like_KR_N"/>
</dbReference>
<dbReference type="InterPro" id="IPR013149">
    <property type="entry name" value="ADH-like_C"/>
</dbReference>
<dbReference type="PROSITE" id="PS00606">
    <property type="entry name" value="KS3_1"/>
    <property type="match status" value="1"/>
</dbReference>
<dbReference type="InterPro" id="IPR018201">
    <property type="entry name" value="Ketoacyl_synth_AS"/>
</dbReference>
<evidence type="ECO:0000256" key="7">
    <source>
        <dbReference type="PROSITE-ProRule" id="PRU01363"/>
    </source>
</evidence>
<dbReference type="Pfam" id="PF14765">
    <property type="entry name" value="PS-DH"/>
    <property type="match status" value="1"/>
</dbReference>
<dbReference type="PROSITE" id="PS50075">
    <property type="entry name" value="CARRIER"/>
    <property type="match status" value="1"/>
</dbReference>
<dbReference type="GO" id="GO:0004312">
    <property type="term" value="F:fatty acid synthase activity"/>
    <property type="evidence" value="ECO:0007669"/>
    <property type="project" value="TreeGrafter"/>
</dbReference>
<evidence type="ECO:0000259" key="9">
    <source>
        <dbReference type="PROSITE" id="PS52004"/>
    </source>
</evidence>
<dbReference type="InterPro" id="IPR014030">
    <property type="entry name" value="Ketoacyl_synth_N"/>
</dbReference>
<dbReference type="Pfam" id="PF00107">
    <property type="entry name" value="ADH_zinc_N"/>
    <property type="match status" value="1"/>
</dbReference>
<dbReference type="Pfam" id="PF21089">
    <property type="entry name" value="PKS_DH_N"/>
    <property type="match status" value="1"/>
</dbReference>
<feature type="domain" description="Carrier" evidence="8">
    <location>
        <begin position="2054"/>
        <end position="2134"/>
    </location>
</feature>